<dbReference type="GO" id="GO:0009253">
    <property type="term" value="P:peptidoglycan catabolic process"/>
    <property type="evidence" value="ECO:0007669"/>
    <property type="project" value="TreeGrafter"/>
</dbReference>
<dbReference type="RefSeq" id="WP_015413394.1">
    <property type="nucleotide sequence ID" value="NC_020409.1"/>
</dbReference>
<evidence type="ECO:0000313" key="2">
    <source>
        <dbReference type="EMBL" id="CCH47339.1"/>
    </source>
</evidence>
<reference evidence="3" key="2">
    <citation type="journal article" date="2013" name="Stand. Genomic Sci.">
        <title>Complete genome sequence of Desulfocapsa sulfexigens, a marine deltaproteobacterium specialized in disproportionating inorganic sulfur compounds.</title>
        <authorList>
            <person name="Finster K.W."/>
            <person name="Kjeldsen K.U."/>
            <person name="Kube M."/>
            <person name="Reinhardt R."/>
            <person name="Mussmann M."/>
            <person name="Amann R."/>
            <person name="Schreiber L."/>
        </authorList>
    </citation>
    <scope>NUCLEOTIDE SEQUENCE [LARGE SCALE GENOMIC DNA]</scope>
    <source>
        <strain evidence="3">DSM 10523 / SB164P1</strain>
    </source>
</reference>
<dbReference type="PANTHER" id="PTHR30163">
    <property type="entry name" value="MEMBRANE-BOUND LYTIC MUREIN TRANSGLYCOSYLASE B"/>
    <property type="match status" value="1"/>
</dbReference>
<dbReference type="eggNOG" id="COG2951">
    <property type="taxonomic scope" value="Bacteria"/>
</dbReference>
<proteinExistence type="predicted"/>
<name>M1WN38_PSEP2</name>
<protein>
    <submittedName>
        <fullName evidence="2">Membrane-bound lytic murein transglycosylase B-like protein</fullName>
    </submittedName>
</protein>
<keyword evidence="3" id="KW-1185">Reference proteome</keyword>
<dbReference type="Pfam" id="PF13406">
    <property type="entry name" value="SLT_2"/>
    <property type="match status" value="1"/>
</dbReference>
<dbReference type="InterPro" id="IPR031304">
    <property type="entry name" value="SLT_2"/>
</dbReference>
<dbReference type="InterPro" id="IPR023346">
    <property type="entry name" value="Lysozyme-like_dom_sf"/>
</dbReference>
<dbReference type="SUPFAM" id="SSF53955">
    <property type="entry name" value="Lysozyme-like"/>
    <property type="match status" value="1"/>
</dbReference>
<dbReference type="InterPro" id="IPR043426">
    <property type="entry name" value="MltB-like"/>
</dbReference>
<dbReference type="CDD" id="cd13399">
    <property type="entry name" value="Slt35-like"/>
    <property type="match status" value="1"/>
</dbReference>
<reference evidence="2 3" key="1">
    <citation type="journal article" date="2013" name="PLoS ONE">
        <title>The first genomic and proteomic characterization of a deep-sea sulfate reducer: insights into the piezophilic lifestyle of Desulfovibrio piezophilus.</title>
        <authorList>
            <person name="Pradel N."/>
            <person name="Ji B."/>
            <person name="Gimenez G."/>
            <person name="Talla E."/>
            <person name="Lenoble P."/>
            <person name="Garel M."/>
            <person name="Tamburini C."/>
            <person name="Fourquet P."/>
            <person name="Lebrun R."/>
            <person name="Bertin P."/>
            <person name="Denis Y."/>
            <person name="Pophillat M."/>
            <person name="Barbe V."/>
            <person name="Ollivier B."/>
            <person name="Dolla A."/>
        </authorList>
    </citation>
    <scope>NUCLEOTIDE SEQUENCE [LARGE SCALE GENOMIC DNA]</scope>
    <source>
        <strain evidence="3">DSM 10523 / SB164P1</strain>
    </source>
</reference>
<accession>M1WN38</accession>
<dbReference type="GO" id="GO:0008933">
    <property type="term" value="F:peptidoglycan lytic transglycosylase activity"/>
    <property type="evidence" value="ECO:0007669"/>
    <property type="project" value="TreeGrafter"/>
</dbReference>
<dbReference type="HOGENOM" id="CLU_035402_2_1_7"/>
<evidence type="ECO:0000259" key="1">
    <source>
        <dbReference type="Pfam" id="PF13406"/>
    </source>
</evidence>
<dbReference type="STRING" id="1322246.BN4_10099"/>
<dbReference type="PATRIC" id="fig|879567.3.peg.106"/>
<organism evidence="2 3">
    <name type="scientific">Pseudodesulfovibrio piezophilus (strain DSM 21447 / JCM 15486 / C1TLV30)</name>
    <name type="common">Desulfovibrio piezophilus</name>
    <dbReference type="NCBI Taxonomy" id="1322246"/>
    <lineage>
        <taxon>Bacteria</taxon>
        <taxon>Pseudomonadati</taxon>
        <taxon>Thermodesulfobacteriota</taxon>
        <taxon>Desulfovibrionia</taxon>
        <taxon>Desulfovibrionales</taxon>
        <taxon>Desulfovibrionaceae</taxon>
    </lineage>
</organism>
<dbReference type="PANTHER" id="PTHR30163:SF9">
    <property type="entry name" value="MEMBRANE-BOUND LYTIC MUREIN TRANSGLYCOSYLASE B"/>
    <property type="match status" value="1"/>
</dbReference>
<dbReference type="EMBL" id="FO203427">
    <property type="protein sequence ID" value="CCH47339.1"/>
    <property type="molecule type" value="Genomic_DNA"/>
</dbReference>
<dbReference type="BioCyc" id="DPIE1322246:BN4_RS00535-MONOMER"/>
<evidence type="ECO:0000313" key="3">
    <source>
        <dbReference type="Proteomes" id="UP000011724"/>
    </source>
</evidence>
<dbReference type="Gene3D" id="1.10.8.350">
    <property type="entry name" value="Bacterial muramidase"/>
    <property type="match status" value="1"/>
</dbReference>
<gene>
    <name evidence="2" type="ordered locus">BN4_10099</name>
</gene>
<feature type="domain" description="Transglycosylase SLT" evidence="1">
    <location>
        <begin position="43"/>
        <end position="283"/>
    </location>
</feature>
<sequence>MCPWIESDFVASSRLNRAAFVFSLAAFFFFSASSLGWAQTGSIWEPLEERLIQDGFDRTYIKSLFGRTSLRFSPDIMARKINALLATKLSVSKKRPRTKPQAMGKYLNPILIAGAYGYYREHRQDFEVIERKYDVPGDILTALLLVETKLGNQVGRYNALTILSNMALSKDFSLIEAHLDLENVSDEVKDWLMRRTGQKANWAYGELKSLITYARQNGHDPLEIPSSMYGAIGKCQFIPSSALAYGVDGSGDGIVDLFNTADALHSMANFIKKHGWEKDLDRKAQLKVIYRYNHSESYSLTIMAVADKLRKTNDFFGN</sequence>
<dbReference type="AlphaFoldDB" id="M1WN38"/>
<dbReference type="Proteomes" id="UP000011724">
    <property type="component" value="Chromosome"/>
</dbReference>
<dbReference type="Gene3D" id="1.10.530.10">
    <property type="match status" value="1"/>
</dbReference>
<dbReference type="KEGG" id="dpi:BN4_10099"/>